<dbReference type="GO" id="GO:0016226">
    <property type="term" value="P:iron-sulfur cluster assembly"/>
    <property type="evidence" value="ECO:0007669"/>
    <property type="project" value="InterPro"/>
</dbReference>
<evidence type="ECO:0000313" key="2">
    <source>
        <dbReference type="EMBL" id="POQ98740.1"/>
    </source>
</evidence>
<dbReference type="PANTHER" id="PTHR43575">
    <property type="entry name" value="PROTEIN ABCI7, CHLOROPLASTIC"/>
    <property type="match status" value="1"/>
</dbReference>
<organism evidence="2 3">
    <name type="scientific">Alkalispirochaeta sphaeroplastigenens</name>
    <dbReference type="NCBI Taxonomy" id="1187066"/>
    <lineage>
        <taxon>Bacteria</taxon>
        <taxon>Pseudomonadati</taxon>
        <taxon>Spirochaetota</taxon>
        <taxon>Spirochaetia</taxon>
        <taxon>Spirochaetales</taxon>
        <taxon>Spirochaetaceae</taxon>
        <taxon>Alkalispirochaeta</taxon>
    </lineage>
</organism>
<sequence length="451" mass="48991">MSTAVYTSSSPETLGAYIEGLTEPAWLTGIRRDALERFSSLPWPSARDEEFRRTDLSSFDFESWGFSRGEGSPAPEGAAPAAGSAPGEIAFEGASLAGRYLDPELAGKGCLLLSFDEIAAGALPEKVARSVAAALRKGLDRADNRLALWHYVTMTHGAVLYVPPFLELQEPFRVTFNETASGGAQGASEIMRAPQVVVIADEGARFSLLHQSDTDVSGEILFNEGIILDLARGSKVDYFLFQDVNIDSSFFSNSYASVGSDATLRVYSAVFGGLLSKYRMEGEMAGPGGDAFFGGIYFPYQDQHVDLRTVQDHRAPKAHSLALYKGAVADEARSVFQGLIKVDHDALDTDAYLTNNNLVLGDEAEADSIPMLEINTDQVRCSHGSTTGKLDARQLFYLETRGYTPKESRRILIEGFFAEVSASFPREARERIEAIVDSRIPVEDESNGAMA</sequence>
<dbReference type="EMBL" id="LPWH01000117">
    <property type="protein sequence ID" value="POQ98740.1"/>
    <property type="molecule type" value="Genomic_DNA"/>
</dbReference>
<dbReference type="PANTHER" id="PTHR43575:SF1">
    <property type="entry name" value="PROTEIN ABCI7, CHLOROPLASTIC"/>
    <property type="match status" value="1"/>
</dbReference>
<protein>
    <recommendedName>
        <fullName evidence="1">SUF system FeS cluster assembly SufBD core domain-containing protein</fullName>
    </recommendedName>
</protein>
<accession>A0A2S4JH50</accession>
<dbReference type="AlphaFoldDB" id="A0A2S4JH50"/>
<keyword evidence="3" id="KW-1185">Reference proteome</keyword>
<gene>
    <name evidence="2" type="ORF">AU468_11915</name>
</gene>
<name>A0A2S4JH50_9SPIO</name>
<reference evidence="3" key="1">
    <citation type="submission" date="2015-12" db="EMBL/GenBank/DDBJ databases">
        <authorList>
            <person name="Lodha T.D."/>
            <person name="Chintalapati S."/>
            <person name="Chintalapati V.R."/>
            <person name="Sravanthi T."/>
        </authorList>
    </citation>
    <scope>NUCLEOTIDE SEQUENCE [LARGE SCALE GENOMIC DNA]</scope>
    <source>
        <strain evidence="3">JC133</strain>
    </source>
</reference>
<dbReference type="InterPro" id="IPR037284">
    <property type="entry name" value="SUF_FeS_clus_asmbl_SufBD_sf"/>
</dbReference>
<dbReference type="OrthoDB" id="9768262at2"/>
<evidence type="ECO:0000313" key="3">
    <source>
        <dbReference type="Proteomes" id="UP000237350"/>
    </source>
</evidence>
<dbReference type="Proteomes" id="UP000237350">
    <property type="component" value="Unassembled WGS sequence"/>
</dbReference>
<dbReference type="RefSeq" id="WP_103680930.1">
    <property type="nucleotide sequence ID" value="NZ_LPWH01000117.1"/>
</dbReference>
<feature type="domain" description="SUF system FeS cluster assembly SufBD core" evidence="1">
    <location>
        <begin position="188"/>
        <end position="416"/>
    </location>
</feature>
<proteinExistence type="predicted"/>
<evidence type="ECO:0000259" key="1">
    <source>
        <dbReference type="Pfam" id="PF01458"/>
    </source>
</evidence>
<dbReference type="InterPro" id="IPR000825">
    <property type="entry name" value="SUF_FeS_clus_asmbl_SufBD_core"/>
</dbReference>
<comment type="caution">
    <text evidence="2">The sequence shown here is derived from an EMBL/GenBank/DDBJ whole genome shotgun (WGS) entry which is preliminary data.</text>
</comment>
<dbReference type="SUPFAM" id="SSF101960">
    <property type="entry name" value="Stabilizer of iron transporter SufD"/>
    <property type="match status" value="1"/>
</dbReference>
<dbReference type="Pfam" id="PF01458">
    <property type="entry name" value="SUFBD_core"/>
    <property type="match status" value="1"/>
</dbReference>
<dbReference type="InterPro" id="IPR055346">
    <property type="entry name" value="Fe-S_cluster_assembly_SufBD"/>
</dbReference>